<dbReference type="AlphaFoldDB" id="G7V7X8"/>
<evidence type="ECO:0000313" key="11">
    <source>
        <dbReference type="Proteomes" id="UP000005868"/>
    </source>
</evidence>
<keyword evidence="10" id="KW-0830">Ubiquinone</keyword>
<keyword evidence="3" id="KW-1003">Cell membrane</keyword>
<evidence type="ECO:0000259" key="9">
    <source>
        <dbReference type="Pfam" id="PF00361"/>
    </source>
</evidence>
<dbReference type="InterPro" id="IPR001750">
    <property type="entry name" value="ND/Mrp_TM"/>
</dbReference>
<feature type="domain" description="NADH:quinone oxidoreductase/Mrp antiporter transmembrane" evidence="9">
    <location>
        <begin position="123"/>
        <end position="413"/>
    </location>
</feature>
<keyword evidence="5 8" id="KW-1133">Transmembrane helix</keyword>
<dbReference type="eggNOG" id="COG0651">
    <property type="taxonomic scope" value="Bacteria"/>
</dbReference>
<evidence type="ECO:0000313" key="10">
    <source>
        <dbReference type="EMBL" id="AER66214.1"/>
    </source>
</evidence>
<dbReference type="OrthoDB" id="9811718at2"/>
<dbReference type="InterPro" id="IPR050586">
    <property type="entry name" value="CPA3_Na-H_Antiporter_D"/>
</dbReference>
<feature type="transmembrane region" description="Helical" evidence="8">
    <location>
        <begin position="401"/>
        <end position="418"/>
    </location>
</feature>
<sequence>MTLVLAVVFPLSCAFLIPLLHLYGGALLRKFLPVMGLGTLALTLAAALSGFNDYALSFFGGWPARLGVVFVVDSLSSIFLILVAFGSGISLLYSYDRMGTGPWRFYVIFFLLQASMNGVLLTGDLFNMFVFYEIFSLTAYLLVSYSLTWQAVEAGLKYLVMGTVGAFFILLGAAYAFIANKTLNMAALAVSLPQIPKATLVVIAACMVVGLSLKAGAFPFHFWLPDAHSSALTAVSALLSGVVIKVSVYALIRISLLFFGDPLPTVFDVITALGVISLLGGHLMAFKQQDIKRLLAYSTVAQIGYIMIGAGMGTAMGIGAALFHSVNHMLMKSGLFMTAGHLAEEMKTRNISHMRGLFAHRKGLVLAFTVLAAAIVGVPPLNGFMSKWYLVMASVEKGNLLAALSLVFGTVISASYYLRVLHAFYAPGDGPKKYKDPRCPLAVAVVLSGCCVVLGLLPFFYPIGDIFAEVGAKALDVKNYVAAVLLQ</sequence>
<reference evidence="10 11" key="2">
    <citation type="journal article" date="2012" name="Stand. Genomic Sci.">
        <title>Genome sequence of the moderately thermophilic, amino-acid-degrading and sulfur-reducing bacterium Thermovirga lienii type strain (Cas60314(T)).</title>
        <authorList>
            <person name="Goker M."/>
            <person name="Saunders E."/>
            <person name="Lapidus A."/>
            <person name="Nolan M."/>
            <person name="Lucas S."/>
            <person name="Hammon N."/>
            <person name="Deshpande S."/>
            <person name="Cheng J.F."/>
            <person name="Han C."/>
            <person name="Tapia R."/>
            <person name="Goodwin L.A."/>
            <person name="Pitluck S."/>
            <person name="Liolios K."/>
            <person name="Mavromatis K."/>
            <person name="Pagani I."/>
            <person name="Ivanova N."/>
            <person name="Mikhailova N."/>
            <person name="Pati A."/>
            <person name="Chen A."/>
            <person name="Palaniappan K."/>
            <person name="Land M."/>
            <person name="Chang Y.J."/>
            <person name="Jeffries C.D."/>
            <person name="Brambilla E.M."/>
            <person name="Rohde M."/>
            <person name="Spring S."/>
            <person name="Detter J.C."/>
            <person name="Woyke T."/>
            <person name="Bristow J."/>
            <person name="Eisen J.A."/>
            <person name="Markowitz V."/>
            <person name="Hugenholtz P."/>
            <person name="Kyrpides N.C."/>
            <person name="Klenk H.P."/>
        </authorList>
    </citation>
    <scope>NUCLEOTIDE SEQUENCE [LARGE SCALE GENOMIC DNA]</scope>
    <source>
        <strain evidence="11">ATCC BAA-1197 / DSM 17291 / Cas60314</strain>
    </source>
</reference>
<feature type="transmembrane region" description="Helical" evidence="8">
    <location>
        <begin position="129"/>
        <end position="147"/>
    </location>
</feature>
<feature type="transmembrane region" description="Helical" evidence="8">
    <location>
        <begin position="439"/>
        <end position="461"/>
    </location>
</feature>
<proteinExistence type="inferred from homology"/>
<feature type="transmembrane region" description="Helical" evidence="8">
    <location>
        <begin position="159"/>
        <end position="178"/>
    </location>
</feature>
<feature type="transmembrane region" description="Helical" evidence="8">
    <location>
        <begin position="198"/>
        <end position="224"/>
    </location>
</feature>
<name>G7V7X8_THELD</name>
<dbReference type="STRING" id="580340.Tlie_0479"/>
<accession>G7V7X8</accession>
<evidence type="ECO:0000256" key="6">
    <source>
        <dbReference type="ARBA" id="ARBA00023136"/>
    </source>
</evidence>
<dbReference type="GO" id="GO:0005886">
    <property type="term" value="C:plasma membrane"/>
    <property type="evidence" value="ECO:0007669"/>
    <property type="project" value="UniProtKB-SubCell"/>
</dbReference>
<dbReference type="EMBL" id="CP003096">
    <property type="protein sequence ID" value="AER66214.1"/>
    <property type="molecule type" value="Genomic_DNA"/>
</dbReference>
<dbReference type="Pfam" id="PF00361">
    <property type="entry name" value="Proton_antipo_M"/>
    <property type="match status" value="1"/>
</dbReference>
<comment type="similarity">
    <text evidence="2">Belongs to the CPA3 antiporters (TC 2.A.63) subunit D family.</text>
</comment>
<feature type="transmembrane region" description="Helical" evidence="8">
    <location>
        <begin position="264"/>
        <end position="283"/>
    </location>
</feature>
<evidence type="ECO:0000256" key="7">
    <source>
        <dbReference type="RuleBase" id="RU000320"/>
    </source>
</evidence>
<keyword evidence="6 8" id="KW-0472">Membrane</keyword>
<feature type="transmembrane region" description="Helical" evidence="8">
    <location>
        <begin position="31"/>
        <end position="48"/>
    </location>
</feature>
<evidence type="ECO:0000256" key="8">
    <source>
        <dbReference type="SAM" id="Phobius"/>
    </source>
</evidence>
<feature type="transmembrane region" description="Helical" evidence="8">
    <location>
        <begin position="364"/>
        <end position="381"/>
    </location>
</feature>
<dbReference type="PRINTS" id="PR01434">
    <property type="entry name" value="NADHDHGNASE5"/>
</dbReference>
<dbReference type="Proteomes" id="UP000005868">
    <property type="component" value="Chromosome"/>
</dbReference>
<dbReference type="HOGENOM" id="CLU_007100_9_5_0"/>
<organism evidence="10 11">
    <name type="scientific">Thermovirga lienii (strain ATCC BAA-1197 / DSM 17291 / Cas60314)</name>
    <dbReference type="NCBI Taxonomy" id="580340"/>
    <lineage>
        <taxon>Bacteria</taxon>
        <taxon>Thermotogati</taxon>
        <taxon>Synergistota</taxon>
        <taxon>Synergistia</taxon>
        <taxon>Synergistales</taxon>
        <taxon>Thermovirgaceae</taxon>
        <taxon>Thermovirga</taxon>
    </lineage>
</organism>
<evidence type="ECO:0000256" key="5">
    <source>
        <dbReference type="ARBA" id="ARBA00022989"/>
    </source>
</evidence>
<feature type="transmembrane region" description="Helical" evidence="8">
    <location>
        <begin position="295"/>
        <end position="320"/>
    </location>
</feature>
<evidence type="ECO:0000256" key="3">
    <source>
        <dbReference type="ARBA" id="ARBA00022475"/>
    </source>
</evidence>
<reference evidence="11" key="1">
    <citation type="submission" date="2011-10" db="EMBL/GenBank/DDBJ databases">
        <title>The complete genome of chromosome of Thermovirga lienii DSM 17291.</title>
        <authorList>
            <consortium name="US DOE Joint Genome Institute (JGI-PGF)"/>
            <person name="Lucas S."/>
            <person name="Copeland A."/>
            <person name="Lapidus A."/>
            <person name="Glavina del Rio T."/>
            <person name="Dalin E."/>
            <person name="Tice H."/>
            <person name="Bruce D."/>
            <person name="Goodwin L."/>
            <person name="Pitluck S."/>
            <person name="Peters L."/>
            <person name="Mikhailova N."/>
            <person name="Saunders E."/>
            <person name="Kyrpides N."/>
            <person name="Mavromatis K."/>
            <person name="Ivanova N."/>
            <person name="Last F.I."/>
            <person name="Brettin T."/>
            <person name="Detter J.C."/>
            <person name="Han C."/>
            <person name="Larimer F."/>
            <person name="Land M."/>
            <person name="Hauser L."/>
            <person name="Markowitz V."/>
            <person name="Cheng J.-F."/>
            <person name="Hugenholtz P."/>
            <person name="Woyke T."/>
            <person name="Wu D."/>
            <person name="Spring S."/>
            <person name="Schroeder M."/>
            <person name="Brambilla E.-M."/>
            <person name="Klenk H.-P."/>
            <person name="Eisen J.A."/>
        </authorList>
    </citation>
    <scope>NUCLEOTIDE SEQUENCE [LARGE SCALE GENOMIC DNA]</scope>
    <source>
        <strain evidence="11">ATCC BAA-1197 / DSM 17291 / Cas60314</strain>
    </source>
</reference>
<evidence type="ECO:0000256" key="1">
    <source>
        <dbReference type="ARBA" id="ARBA00004651"/>
    </source>
</evidence>
<evidence type="ECO:0000256" key="2">
    <source>
        <dbReference type="ARBA" id="ARBA00005346"/>
    </source>
</evidence>
<keyword evidence="4 7" id="KW-0812">Transmembrane</keyword>
<dbReference type="PANTHER" id="PTHR42703:SF1">
    <property type="entry name" value="NA(+)_H(+) ANTIPORTER SUBUNIT D1"/>
    <property type="match status" value="1"/>
</dbReference>
<feature type="transmembrane region" description="Helical" evidence="8">
    <location>
        <begin position="6"/>
        <end position="24"/>
    </location>
</feature>
<dbReference type="PANTHER" id="PTHR42703">
    <property type="entry name" value="NADH DEHYDROGENASE"/>
    <property type="match status" value="1"/>
</dbReference>
<feature type="transmembrane region" description="Helical" evidence="8">
    <location>
        <begin position="68"/>
        <end position="93"/>
    </location>
</feature>
<protein>
    <submittedName>
        <fullName evidence="10">NADH/Ubiquinone/plastoquinone (Complex I)</fullName>
    </submittedName>
</protein>
<comment type="subcellular location">
    <subcellularLocation>
        <location evidence="1">Cell membrane</location>
        <topology evidence="1">Multi-pass membrane protein</topology>
    </subcellularLocation>
    <subcellularLocation>
        <location evidence="7">Membrane</location>
        <topology evidence="7">Multi-pass membrane protein</topology>
    </subcellularLocation>
</comment>
<dbReference type="KEGG" id="tli:Tlie_0479"/>
<feature type="transmembrane region" description="Helical" evidence="8">
    <location>
        <begin position="105"/>
        <end position="123"/>
    </location>
</feature>
<feature type="transmembrane region" description="Helical" evidence="8">
    <location>
        <begin position="231"/>
        <end position="252"/>
    </location>
</feature>
<keyword evidence="11" id="KW-1185">Reference proteome</keyword>
<gene>
    <name evidence="10" type="ordered locus">Tlie_0479</name>
</gene>
<evidence type="ECO:0000256" key="4">
    <source>
        <dbReference type="ARBA" id="ARBA00022692"/>
    </source>
</evidence>